<dbReference type="InterPro" id="IPR032353">
    <property type="entry name" value="AZUL"/>
</dbReference>
<dbReference type="Gene3D" id="3.30.2410.10">
    <property type="entry name" value="Hect, E3 ligase catalytic domain"/>
    <property type="match status" value="1"/>
</dbReference>
<evidence type="ECO:0000313" key="8">
    <source>
        <dbReference type="EMBL" id="KAF2735284.1"/>
    </source>
</evidence>
<dbReference type="PANTHER" id="PTHR45700:SF8">
    <property type="entry name" value="HECT-TYPE E3 UBIQUITIN TRANSFERASE"/>
    <property type="match status" value="1"/>
</dbReference>
<comment type="caution">
    <text evidence="8">The sequence shown here is derived from an EMBL/GenBank/DDBJ whole genome shotgun (WGS) entry which is preliminary data.</text>
</comment>
<dbReference type="InterPro" id="IPR035983">
    <property type="entry name" value="Hect_E3_ubiquitin_ligase"/>
</dbReference>
<dbReference type="Gene3D" id="6.10.130.10">
    <property type="entry name" value="Ubiquitin-protein ligase E3A, N-terminal zinc-binding domain (AZUL)"/>
    <property type="match status" value="1"/>
</dbReference>
<dbReference type="AlphaFoldDB" id="A0A9P4V265"/>
<dbReference type="PROSITE" id="PS50237">
    <property type="entry name" value="HECT"/>
    <property type="match status" value="1"/>
</dbReference>
<dbReference type="GO" id="GO:0061630">
    <property type="term" value="F:ubiquitin protein ligase activity"/>
    <property type="evidence" value="ECO:0007669"/>
    <property type="project" value="UniProtKB-EC"/>
</dbReference>
<dbReference type="Proteomes" id="UP000799444">
    <property type="component" value="Unassembled WGS sequence"/>
</dbReference>
<dbReference type="OrthoDB" id="5981550at2759"/>
<feature type="compositionally biased region" description="Basic and acidic residues" evidence="6">
    <location>
        <begin position="7"/>
        <end position="19"/>
    </location>
</feature>
<dbReference type="Gene3D" id="3.30.2160.10">
    <property type="entry name" value="Hect, E3 ligase catalytic domain"/>
    <property type="match status" value="2"/>
</dbReference>
<reference evidence="8" key="1">
    <citation type="journal article" date="2020" name="Stud. Mycol.">
        <title>101 Dothideomycetes genomes: a test case for predicting lifestyles and emergence of pathogens.</title>
        <authorList>
            <person name="Haridas S."/>
            <person name="Albert R."/>
            <person name="Binder M."/>
            <person name="Bloem J."/>
            <person name="Labutti K."/>
            <person name="Salamov A."/>
            <person name="Andreopoulos B."/>
            <person name="Baker S."/>
            <person name="Barry K."/>
            <person name="Bills G."/>
            <person name="Bluhm B."/>
            <person name="Cannon C."/>
            <person name="Castanera R."/>
            <person name="Culley D."/>
            <person name="Daum C."/>
            <person name="Ezra D."/>
            <person name="Gonzalez J."/>
            <person name="Henrissat B."/>
            <person name="Kuo A."/>
            <person name="Liang C."/>
            <person name="Lipzen A."/>
            <person name="Lutzoni F."/>
            <person name="Magnuson J."/>
            <person name="Mondo S."/>
            <person name="Nolan M."/>
            <person name="Ohm R."/>
            <person name="Pangilinan J."/>
            <person name="Park H.-J."/>
            <person name="Ramirez L."/>
            <person name="Alfaro M."/>
            <person name="Sun H."/>
            <person name="Tritt A."/>
            <person name="Yoshinaga Y."/>
            <person name="Zwiers L.-H."/>
            <person name="Turgeon B."/>
            <person name="Goodwin S."/>
            <person name="Spatafora J."/>
            <person name="Crous P."/>
            <person name="Grigoriev I."/>
        </authorList>
    </citation>
    <scope>NUCLEOTIDE SEQUENCE</scope>
    <source>
        <strain evidence="8">CBS 125425</strain>
    </source>
</reference>
<dbReference type="InterPro" id="IPR044611">
    <property type="entry name" value="E3A/B/C-like"/>
</dbReference>
<dbReference type="SMART" id="SM00119">
    <property type="entry name" value="HECTc"/>
    <property type="match status" value="1"/>
</dbReference>
<evidence type="ECO:0000256" key="2">
    <source>
        <dbReference type="ARBA" id="ARBA00012485"/>
    </source>
</evidence>
<name>A0A9P4V265_9PLEO</name>
<feature type="region of interest" description="Disordered" evidence="6">
    <location>
        <begin position="337"/>
        <end position="408"/>
    </location>
</feature>
<sequence length="1272" mass="143505">MKKTSRRSTDPRDRSRSVSDDSGSSSRPADGHPANIVDVEDAGRLMESSQIQRQLRFQHLVRRYLSQISYGCKSAYCTTSTCLSCKKRLNTRPFRAPTQLTARALAHFLASQDDPHQGLCPHELKVPPHTLEVEGVDRIEIPLEYGSHGRFFNVFPSELSPAQKSTLDTRNGADGASGDGARAKPRPGNKRPTSGHRQSGEAKVANSLKGRHQTKKDVKSLSQNLYDTATVIRSFSKQIPSPLSVFSALRIAGEFAASENHGPSVAAYKKEPPPYVSTSETMDHVKSHATRPHVTKTGTPTNSIYSPRSSKAQKPPASLITSEVLSNGEQVHRVRHHLPGSPAQDDDPPTLDGSRDSPTHLKSKMKRKPLSLDVGLAKPGVTILSPLGNRRDEESRAIPPDNNSPALPVTSHLNCKTLESLKDSVYEHRDQQPSGIAYSVDFDTDSFFRPAKPFVNRSLFYTLSDPETLLRSFRDEQNAAYKDSPLPHLDGLRLTSAFRDWTPRNGALVFDSLWIAAKALFNPPPELNVEKSPRLKPSRKSPTSNGPLPQTPSSPEPGYNRYLNDEEAAHIIMICIHALTSSVSIGWPRTWLQLRHLRSWGVLLPDAPTNVDQNDVFDPWLNIIDELEYEPALRLADRLVRGIGARKCFEHILGTLSDRGSTSTLANDFDSDTGRPSFIEILIRHLGVVEQVSLADKRKKKTHHKYSEDPGWTVTSVFMEWLRSLVIKKWDGKADINRWGSVGASVEILVDLYANKELLNLRSDMFHIPYFNERLDTAKEPVEFLSREYQPNTFHIFSYPCLFPPHYLVAYFRTINFTTMYEHYERTERAVHLTRELDPFLKHYHRYTIFKRLETTLSDYLVLDVSRENALEDTFDQLWGQERRSFLKPLKVKMGLQEGEVGLDHGGVTFEFFRIALKDAFDPDKGMFTVDPQTRMTWFQPCALEPEWKYEMVGILFSLAVYNGITLPVTFPQALYRHILGEHPENTLGEICDGWPTLAKSFREFLTWSDGDVADVFLRSYTFSFDVYGKQTDLNMLITEDISNIFPRSAKASRAQFNETKTMPNGSATDGTALDMQGSESIDSPYEECAQDIDSSSEEAPLVTNCSREQYVRDYISWLTRKSVLPQLTAFHKGFSACINPKSLHLFDAPSLKAVVEGTQDIDVAALKFATRYEEGYSASHHTIQDFWSIVELYNPDEKRKLLEFVTASERVPVTGFESMNFYIVRNGDDTEMLPTSSTCFGKLMLPQYASREKMKRKLELAIQNCKGFGVV</sequence>
<dbReference type="InterPro" id="IPR000569">
    <property type="entry name" value="HECT_dom"/>
</dbReference>
<evidence type="ECO:0000256" key="6">
    <source>
        <dbReference type="SAM" id="MobiDB-lite"/>
    </source>
</evidence>
<feature type="compositionally biased region" description="Polar residues" evidence="6">
    <location>
        <begin position="296"/>
        <end position="312"/>
    </location>
</feature>
<dbReference type="Gene3D" id="3.90.1750.10">
    <property type="entry name" value="Hect, E3 ligase catalytic domains"/>
    <property type="match status" value="2"/>
</dbReference>
<dbReference type="EC" id="2.3.2.26" evidence="2"/>
<dbReference type="EMBL" id="ML996137">
    <property type="protein sequence ID" value="KAF2735284.1"/>
    <property type="molecule type" value="Genomic_DNA"/>
</dbReference>
<dbReference type="InterPro" id="IPR042556">
    <property type="entry name" value="AZUL_sf"/>
</dbReference>
<accession>A0A9P4V265</accession>
<evidence type="ECO:0000313" key="9">
    <source>
        <dbReference type="Proteomes" id="UP000799444"/>
    </source>
</evidence>
<dbReference type="FunFam" id="3.30.2410.10:FF:000003">
    <property type="entry name" value="probable E3 ubiquitin-protein ligase HERC4 isoform X1"/>
    <property type="match status" value="1"/>
</dbReference>
<dbReference type="Pfam" id="PF16558">
    <property type="entry name" value="AZUL"/>
    <property type="match status" value="1"/>
</dbReference>
<feature type="active site" description="Glycyl thioester intermediate" evidence="5">
    <location>
        <position position="1240"/>
    </location>
</feature>
<dbReference type="Pfam" id="PF00632">
    <property type="entry name" value="HECT"/>
    <property type="match status" value="1"/>
</dbReference>
<feature type="region of interest" description="Disordered" evidence="6">
    <location>
        <begin position="1"/>
        <end position="36"/>
    </location>
</feature>
<evidence type="ECO:0000256" key="3">
    <source>
        <dbReference type="ARBA" id="ARBA00022679"/>
    </source>
</evidence>
<dbReference type="GO" id="GO:0000209">
    <property type="term" value="P:protein polyubiquitination"/>
    <property type="evidence" value="ECO:0007669"/>
    <property type="project" value="InterPro"/>
</dbReference>
<dbReference type="PANTHER" id="PTHR45700">
    <property type="entry name" value="UBIQUITIN-PROTEIN LIGASE E3C"/>
    <property type="match status" value="1"/>
</dbReference>
<protein>
    <recommendedName>
        <fullName evidence="2">HECT-type E3 ubiquitin transferase</fullName>
        <ecNumber evidence="2">2.3.2.26</ecNumber>
    </recommendedName>
</protein>
<dbReference type="SUPFAM" id="SSF56204">
    <property type="entry name" value="Hect, E3 ligase catalytic domain"/>
    <property type="match status" value="1"/>
</dbReference>
<feature type="region of interest" description="Disordered" evidence="6">
    <location>
        <begin position="162"/>
        <end position="218"/>
    </location>
</feature>
<comment type="catalytic activity">
    <reaction evidence="1">
        <text>S-ubiquitinyl-[E2 ubiquitin-conjugating enzyme]-L-cysteine + [acceptor protein]-L-lysine = [E2 ubiquitin-conjugating enzyme]-L-cysteine + N(6)-ubiquitinyl-[acceptor protein]-L-lysine.</text>
        <dbReference type="EC" id="2.3.2.26"/>
    </reaction>
</comment>
<evidence type="ECO:0000259" key="7">
    <source>
        <dbReference type="PROSITE" id="PS50237"/>
    </source>
</evidence>
<feature type="region of interest" description="Disordered" evidence="6">
    <location>
        <begin position="526"/>
        <end position="560"/>
    </location>
</feature>
<organism evidence="8 9">
    <name type="scientific">Polyplosphaeria fusca</name>
    <dbReference type="NCBI Taxonomy" id="682080"/>
    <lineage>
        <taxon>Eukaryota</taxon>
        <taxon>Fungi</taxon>
        <taxon>Dikarya</taxon>
        <taxon>Ascomycota</taxon>
        <taxon>Pezizomycotina</taxon>
        <taxon>Dothideomycetes</taxon>
        <taxon>Pleosporomycetidae</taxon>
        <taxon>Pleosporales</taxon>
        <taxon>Tetraplosphaeriaceae</taxon>
        <taxon>Polyplosphaeria</taxon>
    </lineage>
</organism>
<feature type="region of interest" description="Disordered" evidence="6">
    <location>
        <begin position="287"/>
        <end position="318"/>
    </location>
</feature>
<evidence type="ECO:0000256" key="4">
    <source>
        <dbReference type="ARBA" id="ARBA00022786"/>
    </source>
</evidence>
<gene>
    <name evidence="8" type="ORF">EJ04DRAFT_543100</name>
</gene>
<feature type="domain" description="HECT" evidence="7">
    <location>
        <begin position="883"/>
        <end position="1272"/>
    </location>
</feature>
<evidence type="ECO:0000256" key="5">
    <source>
        <dbReference type="PROSITE-ProRule" id="PRU00104"/>
    </source>
</evidence>
<keyword evidence="3" id="KW-0808">Transferase</keyword>
<evidence type="ECO:0000256" key="1">
    <source>
        <dbReference type="ARBA" id="ARBA00000885"/>
    </source>
</evidence>
<keyword evidence="4 5" id="KW-0833">Ubl conjugation pathway</keyword>
<keyword evidence="9" id="KW-1185">Reference proteome</keyword>
<proteinExistence type="predicted"/>